<evidence type="ECO:0000313" key="2">
    <source>
        <dbReference type="EMBL" id="KAF2715740.1"/>
    </source>
</evidence>
<sequence length="144" mass="15777">MGQSIVLRRVAQGSELLAACASRDEPGRQQSKADMSSSIKVGRPTTALPTSVYIWFQAVMVCFCQYMFTSHTNHPFFILCLVLNRVTLSGFLFFLFQASAMDASLTLVTDTNFLLQSTPATSTSPCPAWIVQAVQVTCHSGRCN</sequence>
<keyword evidence="1" id="KW-0812">Transmembrane</keyword>
<proteinExistence type="predicted"/>
<organism evidence="2 3">
    <name type="scientific">Pleomassaria siparia CBS 279.74</name>
    <dbReference type="NCBI Taxonomy" id="1314801"/>
    <lineage>
        <taxon>Eukaryota</taxon>
        <taxon>Fungi</taxon>
        <taxon>Dikarya</taxon>
        <taxon>Ascomycota</taxon>
        <taxon>Pezizomycotina</taxon>
        <taxon>Dothideomycetes</taxon>
        <taxon>Pleosporomycetidae</taxon>
        <taxon>Pleosporales</taxon>
        <taxon>Pleomassariaceae</taxon>
        <taxon>Pleomassaria</taxon>
    </lineage>
</organism>
<feature type="transmembrane region" description="Helical" evidence="1">
    <location>
        <begin position="74"/>
        <end position="96"/>
    </location>
</feature>
<keyword evidence="1" id="KW-1133">Transmembrane helix</keyword>
<keyword evidence="1" id="KW-0472">Membrane</keyword>
<accession>A0A6G1KSF3</accession>
<dbReference type="Proteomes" id="UP000799428">
    <property type="component" value="Unassembled WGS sequence"/>
</dbReference>
<feature type="transmembrane region" description="Helical" evidence="1">
    <location>
        <begin position="47"/>
        <end position="68"/>
    </location>
</feature>
<keyword evidence="3" id="KW-1185">Reference proteome</keyword>
<evidence type="ECO:0000313" key="3">
    <source>
        <dbReference type="Proteomes" id="UP000799428"/>
    </source>
</evidence>
<dbReference type="AlphaFoldDB" id="A0A6G1KSF3"/>
<evidence type="ECO:0000256" key="1">
    <source>
        <dbReference type="SAM" id="Phobius"/>
    </source>
</evidence>
<gene>
    <name evidence="2" type="ORF">K504DRAFT_457882</name>
</gene>
<reference evidence="2" key="1">
    <citation type="journal article" date="2020" name="Stud. Mycol.">
        <title>101 Dothideomycetes genomes: a test case for predicting lifestyles and emergence of pathogens.</title>
        <authorList>
            <person name="Haridas S."/>
            <person name="Albert R."/>
            <person name="Binder M."/>
            <person name="Bloem J."/>
            <person name="Labutti K."/>
            <person name="Salamov A."/>
            <person name="Andreopoulos B."/>
            <person name="Baker S."/>
            <person name="Barry K."/>
            <person name="Bills G."/>
            <person name="Bluhm B."/>
            <person name="Cannon C."/>
            <person name="Castanera R."/>
            <person name="Culley D."/>
            <person name="Daum C."/>
            <person name="Ezra D."/>
            <person name="Gonzalez J."/>
            <person name="Henrissat B."/>
            <person name="Kuo A."/>
            <person name="Liang C."/>
            <person name="Lipzen A."/>
            <person name="Lutzoni F."/>
            <person name="Magnuson J."/>
            <person name="Mondo S."/>
            <person name="Nolan M."/>
            <person name="Ohm R."/>
            <person name="Pangilinan J."/>
            <person name="Park H.-J."/>
            <person name="Ramirez L."/>
            <person name="Alfaro M."/>
            <person name="Sun H."/>
            <person name="Tritt A."/>
            <person name="Yoshinaga Y."/>
            <person name="Zwiers L.-H."/>
            <person name="Turgeon B."/>
            <person name="Goodwin S."/>
            <person name="Spatafora J."/>
            <person name="Crous P."/>
            <person name="Grigoriev I."/>
        </authorList>
    </citation>
    <scope>NUCLEOTIDE SEQUENCE</scope>
    <source>
        <strain evidence="2">CBS 279.74</strain>
    </source>
</reference>
<dbReference type="EMBL" id="MU005764">
    <property type="protein sequence ID" value="KAF2715740.1"/>
    <property type="molecule type" value="Genomic_DNA"/>
</dbReference>
<protein>
    <submittedName>
        <fullName evidence="2">Uncharacterized protein</fullName>
    </submittedName>
</protein>
<name>A0A6G1KSF3_9PLEO</name>